<reference evidence="3" key="1">
    <citation type="submission" date="2020-02" db="EMBL/GenBank/DDBJ databases">
        <title>Draft genome sequence of Candidatus Afipia apatlaquensis IBT-C3, a potential strain for decolorization of textile dyes.</title>
        <authorList>
            <person name="Sanchez-Reyes A."/>
            <person name="Breton-Deval L."/>
            <person name="Mangelson H."/>
            <person name="Sanchez-Flores A."/>
        </authorList>
    </citation>
    <scope>NUCLEOTIDE SEQUENCE [LARGE SCALE GENOMIC DNA]</scope>
    <source>
        <strain evidence="3">IBT-C3</strain>
    </source>
</reference>
<keyword evidence="4" id="KW-1185">Reference proteome</keyword>
<sequence>MRIKATFFAASAISVCAFTSVWSQALIPQRTTPPPAPAAAPAPAPAPAATAAPAPATAPAAAKANCANPNAIGVSRVVQIDLRHVGR</sequence>
<name>A0A7C9RJ98_9BRAD</name>
<evidence type="ECO:0000313" key="3">
    <source>
        <dbReference type="EMBL" id="NGX98282.1"/>
    </source>
</evidence>
<proteinExistence type="predicted"/>
<feature type="signal peptide" evidence="2">
    <location>
        <begin position="1"/>
        <end position="25"/>
    </location>
</feature>
<accession>A0A7C9RJ98</accession>
<dbReference type="AlphaFoldDB" id="A0A7C9RJ98"/>
<feature type="non-terminal residue" evidence="3">
    <location>
        <position position="87"/>
    </location>
</feature>
<protein>
    <submittedName>
        <fullName evidence="3">Polysaccharide deacetylase family protein</fullName>
    </submittedName>
</protein>
<feature type="chain" id="PRO_5028993391" evidence="2">
    <location>
        <begin position="26"/>
        <end position="87"/>
    </location>
</feature>
<evidence type="ECO:0000313" key="4">
    <source>
        <dbReference type="Proteomes" id="UP000480266"/>
    </source>
</evidence>
<evidence type="ECO:0000256" key="1">
    <source>
        <dbReference type="SAM" id="MobiDB-lite"/>
    </source>
</evidence>
<feature type="compositionally biased region" description="Pro residues" evidence="1">
    <location>
        <begin position="31"/>
        <end position="46"/>
    </location>
</feature>
<gene>
    <name evidence="3" type="ORF">G4V63_24670</name>
</gene>
<dbReference type="Proteomes" id="UP000480266">
    <property type="component" value="Unassembled WGS sequence"/>
</dbReference>
<comment type="caution">
    <text evidence="3">The sequence shown here is derived from an EMBL/GenBank/DDBJ whole genome shotgun (WGS) entry which is preliminary data.</text>
</comment>
<evidence type="ECO:0000256" key="2">
    <source>
        <dbReference type="SAM" id="SignalP"/>
    </source>
</evidence>
<organism evidence="3 4">
    <name type="scientific">Candidatus Afipia apatlaquensis</name>
    <dbReference type="NCBI Taxonomy" id="2712852"/>
    <lineage>
        <taxon>Bacteria</taxon>
        <taxon>Pseudomonadati</taxon>
        <taxon>Pseudomonadota</taxon>
        <taxon>Alphaproteobacteria</taxon>
        <taxon>Hyphomicrobiales</taxon>
        <taxon>Nitrobacteraceae</taxon>
        <taxon>Afipia</taxon>
    </lineage>
</organism>
<feature type="region of interest" description="Disordered" evidence="1">
    <location>
        <begin position="29"/>
        <end position="54"/>
    </location>
</feature>
<keyword evidence="2" id="KW-0732">Signal</keyword>
<dbReference type="EMBL" id="JAAMRR010001255">
    <property type="protein sequence ID" value="NGX98282.1"/>
    <property type="molecule type" value="Genomic_DNA"/>
</dbReference>